<reference evidence="7 8" key="1">
    <citation type="submission" date="2019-03" db="EMBL/GenBank/DDBJ databases">
        <title>Genomics of glacier-inhabiting Cryobacterium strains.</title>
        <authorList>
            <person name="Liu Q."/>
            <person name="Xin Y.-H."/>
        </authorList>
    </citation>
    <scope>NUCLEOTIDE SEQUENCE [LARGE SCALE GENOMIC DNA]</scope>
    <source>
        <strain evidence="7 8">TMT2-48-2</strain>
    </source>
</reference>
<dbReference type="PROSITE" id="PS50893">
    <property type="entry name" value="ABC_TRANSPORTER_2"/>
    <property type="match status" value="1"/>
</dbReference>
<sequence length="356" mass="37126">MRPLPQGAPRRSCREVGEVVCKVAPNSGLKCDEIDVWRAALHTVSFTGSVRAEGEVVKASLPAWRPAGVCAHSVAPSASADDEPVPSDRFRATALVDVRGLQIAGSTRTDAPVLATGISLSVARGEVIALVGVAGSGTREIALAIAGRLPAPAVIAAGSILIDGQEVVGASPRALKRIRESKIVLISPGLPTGLSPGRTIGRQLTRTLRRQRGLSRTDAARRALELLEQVGLPDPLATSLLLWSQLDEAALVRVSVAVGVSFQPDLLILAENALAHALDAAGPTDLLELCRGFRREFGLSIIVVSGDLGIVAATCDRVAVVDAGRVVEQGSAAEIVSTPQHPRTRSLLEAARTGRN</sequence>
<keyword evidence="7" id="KW-0067">ATP-binding</keyword>
<dbReference type="OrthoDB" id="3677453at2"/>
<protein>
    <submittedName>
        <fullName evidence="7">ABC transporter ATP-binding protein</fullName>
    </submittedName>
</protein>
<dbReference type="PANTHER" id="PTHR43297">
    <property type="entry name" value="OLIGOPEPTIDE TRANSPORT ATP-BINDING PROTEIN APPD"/>
    <property type="match status" value="1"/>
</dbReference>
<comment type="subcellular location">
    <subcellularLocation>
        <location evidence="1">Membrane</location>
    </subcellularLocation>
</comment>
<keyword evidence="8" id="KW-1185">Reference proteome</keyword>
<proteinExistence type="inferred from homology"/>
<keyword evidence="5" id="KW-0472">Membrane</keyword>
<dbReference type="SUPFAM" id="SSF52540">
    <property type="entry name" value="P-loop containing nucleoside triphosphate hydrolases"/>
    <property type="match status" value="1"/>
</dbReference>
<evidence type="ECO:0000256" key="4">
    <source>
        <dbReference type="ARBA" id="ARBA00022475"/>
    </source>
</evidence>
<feature type="domain" description="ABC transporter" evidence="6">
    <location>
        <begin position="98"/>
        <end position="348"/>
    </location>
</feature>
<dbReference type="GO" id="GO:0005524">
    <property type="term" value="F:ATP binding"/>
    <property type="evidence" value="ECO:0007669"/>
    <property type="project" value="UniProtKB-KW"/>
</dbReference>
<comment type="caution">
    <text evidence="7">The sequence shown here is derived from an EMBL/GenBank/DDBJ whole genome shotgun (WGS) entry which is preliminary data.</text>
</comment>
<comment type="similarity">
    <text evidence="2">Belongs to the ABC transporter superfamily.</text>
</comment>
<evidence type="ECO:0000256" key="2">
    <source>
        <dbReference type="ARBA" id="ARBA00005417"/>
    </source>
</evidence>
<name>A0A4R8XI97_9MICO</name>
<dbReference type="Gene3D" id="3.40.50.300">
    <property type="entry name" value="P-loop containing nucleotide triphosphate hydrolases"/>
    <property type="match status" value="1"/>
</dbReference>
<dbReference type="EMBL" id="SOGN01000066">
    <property type="protein sequence ID" value="TFC76654.1"/>
    <property type="molecule type" value="Genomic_DNA"/>
</dbReference>
<keyword evidence="7" id="KW-0547">Nucleotide-binding</keyword>
<evidence type="ECO:0000256" key="5">
    <source>
        <dbReference type="ARBA" id="ARBA00023136"/>
    </source>
</evidence>
<dbReference type="InterPro" id="IPR027417">
    <property type="entry name" value="P-loop_NTPase"/>
</dbReference>
<dbReference type="Proteomes" id="UP000298433">
    <property type="component" value="Unassembled WGS sequence"/>
</dbReference>
<accession>A0A4R8XI97</accession>
<evidence type="ECO:0000256" key="1">
    <source>
        <dbReference type="ARBA" id="ARBA00004370"/>
    </source>
</evidence>
<dbReference type="PANTHER" id="PTHR43297:SF2">
    <property type="entry name" value="DIPEPTIDE TRANSPORT ATP-BINDING PROTEIN DPPD"/>
    <property type="match status" value="1"/>
</dbReference>
<evidence type="ECO:0000313" key="7">
    <source>
        <dbReference type="EMBL" id="TFC76654.1"/>
    </source>
</evidence>
<keyword evidence="3" id="KW-0813">Transport</keyword>
<dbReference type="GO" id="GO:0016020">
    <property type="term" value="C:membrane"/>
    <property type="evidence" value="ECO:0007669"/>
    <property type="project" value="UniProtKB-SubCell"/>
</dbReference>
<keyword evidence="4" id="KW-1003">Cell membrane</keyword>
<dbReference type="Pfam" id="PF00005">
    <property type="entry name" value="ABC_tran"/>
    <property type="match status" value="1"/>
</dbReference>
<dbReference type="InterPro" id="IPR003439">
    <property type="entry name" value="ABC_transporter-like_ATP-bd"/>
</dbReference>
<gene>
    <name evidence="7" type="ORF">E3T23_14270</name>
</gene>
<organism evidence="7 8">
    <name type="scientific">Cryobacterium cheniae</name>
    <dbReference type="NCBI Taxonomy" id="1259262"/>
    <lineage>
        <taxon>Bacteria</taxon>
        <taxon>Bacillati</taxon>
        <taxon>Actinomycetota</taxon>
        <taxon>Actinomycetes</taxon>
        <taxon>Micrococcales</taxon>
        <taxon>Microbacteriaceae</taxon>
        <taxon>Cryobacterium</taxon>
    </lineage>
</organism>
<dbReference type="AlphaFoldDB" id="A0A4R8XI97"/>
<dbReference type="InterPro" id="IPR050388">
    <property type="entry name" value="ABC_Ni/Peptide_Import"/>
</dbReference>
<dbReference type="GO" id="GO:0016887">
    <property type="term" value="F:ATP hydrolysis activity"/>
    <property type="evidence" value="ECO:0007669"/>
    <property type="project" value="InterPro"/>
</dbReference>
<evidence type="ECO:0000313" key="8">
    <source>
        <dbReference type="Proteomes" id="UP000298433"/>
    </source>
</evidence>
<evidence type="ECO:0000256" key="3">
    <source>
        <dbReference type="ARBA" id="ARBA00022448"/>
    </source>
</evidence>
<evidence type="ECO:0000259" key="6">
    <source>
        <dbReference type="PROSITE" id="PS50893"/>
    </source>
</evidence>